<proteinExistence type="predicted"/>
<feature type="transmembrane region" description="Helical" evidence="1">
    <location>
        <begin position="47"/>
        <end position="67"/>
    </location>
</feature>
<evidence type="ECO:0000313" key="2">
    <source>
        <dbReference type="EMBL" id="PIC36426.1"/>
    </source>
</evidence>
<feature type="transmembrane region" description="Helical" evidence="1">
    <location>
        <begin position="73"/>
        <end position="95"/>
    </location>
</feature>
<reference evidence="3" key="1">
    <citation type="submission" date="2017-10" db="EMBL/GenBank/DDBJ databases">
        <title>Rapid genome shrinkage in a self-fertile nematode reveals novel sperm competition proteins.</title>
        <authorList>
            <person name="Yin D."/>
            <person name="Schwarz E.M."/>
            <person name="Thomas C.G."/>
            <person name="Felde R.L."/>
            <person name="Korf I.F."/>
            <person name="Cutter A.D."/>
            <person name="Schartner C.M."/>
            <person name="Ralston E.J."/>
            <person name="Meyer B.J."/>
            <person name="Haag E.S."/>
        </authorList>
    </citation>
    <scope>NUCLEOTIDE SEQUENCE [LARGE SCALE GENOMIC DNA]</scope>
    <source>
        <strain evidence="3">JU1422</strain>
    </source>
</reference>
<name>A0A2G5UAX6_9PELO</name>
<evidence type="ECO:0000256" key="1">
    <source>
        <dbReference type="SAM" id="Phobius"/>
    </source>
</evidence>
<protein>
    <submittedName>
        <fullName evidence="2">Uncharacterized protein</fullName>
    </submittedName>
</protein>
<keyword evidence="1" id="KW-0472">Membrane</keyword>
<gene>
    <name evidence="2" type="primary">Cni-F42A9.9</name>
    <name evidence="2" type="synonym">Cnig_chr_IV.g15421</name>
    <name evidence="2" type="ORF">B9Z55_015421</name>
</gene>
<accession>A0A2G5UAX6</accession>
<sequence length="245" mass="28458">MYMAHNLKDEQFGRRANSQTPEKMSTLLILTQKMSIRNRKYRWIRRARVLVAIELILSILFDLTILGSVKREQLLNCLLIVVITLNILTGSRLFLKLRGVKCASSIMAYVIWKVVQEVVMVPALVIFSFICVDRYLKSWENVNRGVQILLVVWTYAFYSLALILFLGWLARSLWQLQTAHTQTNGADKNESTTQISFIDAFHSEHNDQQELLQTTNYKNRLQTTNEAVELMEMRSIIRDTVVPNF</sequence>
<keyword evidence="1" id="KW-1133">Transmembrane helix</keyword>
<feature type="transmembrane region" description="Helical" evidence="1">
    <location>
        <begin position="150"/>
        <end position="170"/>
    </location>
</feature>
<keyword evidence="3" id="KW-1185">Reference proteome</keyword>
<evidence type="ECO:0000313" key="3">
    <source>
        <dbReference type="Proteomes" id="UP000230233"/>
    </source>
</evidence>
<dbReference type="EMBL" id="PDUG01000004">
    <property type="protein sequence ID" value="PIC36426.1"/>
    <property type="molecule type" value="Genomic_DNA"/>
</dbReference>
<dbReference type="AlphaFoldDB" id="A0A2G5UAX6"/>
<feature type="transmembrane region" description="Helical" evidence="1">
    <location>
        <begin position="107"/>
        <end position="130"/>
    </location>
</feature>
<dbReference type="Proteomes" id="UP000230233">
    <property type="component" value="Chromosome IV"/>
</dbReference>
<organism evidence="2 3">
    <name type="scientific">Caenorhabditis nigoni</name>
    <dbReference type="NCBI Taxonomy" id="1611254"/>
    <lineage>
        <taxon>Eukaryota</taxon>
        <taxon>Metazoa</taxon>
        <taxon>Ecdysozoa</taxon>
        <taxon>Nematoda</taxon>
        <taxon>Chromadorea</taxon>
        <taxon>Rhabditida</taxon>
        <taxon>Rhabditina</taxon>
        <taxon>Rhabditomorpha</taxon>
        <taxon>Rhabditoidea</taxon>
        <taxon>Rhabditidae</taxon>
        <taxon>Peloderinae</taxon>
        <taxon>Caenorhabditis</taxon>
    </lineage>
</organism>
<dbReference type="OrthoDB" id="5838282at2759"/>
<comment type="caution">
    <text evidence="2">The sequence shown here is derived from an EMBL/GenBank/DDBJ whole genome shotgun (WGS) entry which is preliminary data.</text>
</comment>
<keyword evidence="1" id="KW-0812">Transmembrane</keyword>